<organism evidence="1">
    <name type="scientific">viral metagenome</name>
    <dbReference type="NCBI Taxonomy" id="1070528"/>
    <lineage>
        <taxon>unclassified sequences</taxon>
        <taxon>metagenomes</taxon>
        <taxon>organismal metagenomes</taxon>
    </lineage>
</organism>
<name>A0A6C0BZG8_9ZZZZ</name>
<evidence type="ECO:0000313" key="1">
    <source>
        <dbReference type="EMBL" id="QHS96778.1"/>
    </source>
</evidence>
<sequence>MKHLHDALDNLIEKYKHNEYITGRLEIYMSTLLQTALDSEDNEHMKKVKRKQTLNRKRYDFIERFLNKNSYYYCSNSKLFLYYDGLHYVGHSEDDIQHNVLTTITAENQLTPWKYRIRNDIICAIKQRSPLNTIPDSKTIQYVINILCPKLFTSRNLTKYFLTLLGDNILNKEDTNSIYIISPSAKEIIKELGNSCNMHFGSTSVGHNIKYKYYDHDYERCRLLDINNDYIEHYTDLPREISKYIIDIIAVSTHYSSRHVSADKFLQQCSDTEVTDHILYLTNNTQESIVQNFIDSCLETCVGTNIETKNIIFIWNKFLKEKNLPSIMFHDTFKKLLQNKLEYGVESDHFTNITSISLPLVASVVKFWDTTIIDDPNEDELEIDELLFLFKRWIKKSVSNVTESFLLDLIRHYYPSIVIEDNKYFLKIRNTLWNKRVDVINSLGVYKLVCSENKQLYSICSAYKYYISQPTKNYLVSKKYFERVTLEEFGETIDADGMFQL</sequence>
<dbReference type="EMBL" id="MN739279">
    <property type="protein sequence ID" value="QHS96778.1"/>
    <property type="molecule type" value="Genomic_DNA"/>
</dbReference>
<proteinExistence type="predicted"/>
<reference evidence="1" key="1">
    <citation type="journal article" date="2020" name="Nature">
        <title>Giant virus diversity and host interactions through global metagenomics.</title>
        <authorList>
            <person name="Schulz F."/>
            <person name="Roux S."/>
            <person name="Paez-Espino D."/>
            <person name="Jungbluth S."/>
            <person name="Walsh D.A."/>
            <person name="Denef V.J."/>
            <person name="McMahon K.D."/>
            <person name="Konstantinidis K.T."/>
            <person name="Eloe-Fadrosh E.A."/>
            <person name="Kyrpides N.C."/>
            <person name="Woyke T."/>
        </authorList>
    </citation>
    <scope>NUCLEOTIDE SEQUENCE</scope>
    <source>
        <strain evidence="1">GVMAG-M-3300020166-5</strain>
    </source>
</reference>
<protein>
    <submittedName>
        <fullName evidence="1">Uncharacterized protein</fullName>
    </submittedName>
</protein>
<dbReference type="AlphaFoldDB" id="A0A6C0BZG8"/>
<accession>A0A6C0BZG8</accession>